<dbReference type="InterPro" id="IPR011010">
    <property type="entry name" value="DNA_brk_join_enz"/>
</dbReference>
<dbReference type="GO" id="GO:0015074">
    <property type="term" value="P:DNA integration"/>
    <property type="evidence" value="ECO:0007669"/>
    <property type="project" value="InterPro"/>
</dbReference>
<dbReference type="Gene3D" id="1.10.443.10">
    <property type="entry name" value="Intergrase catalytic core"/>
    <property type="match status" value="1"/>
</dbReference>
<dbReference type="InterPro" id="IPR050090">
    <property type="entry name" value="Tyrosine_recombinase_XerCD"/>
</dbReference>
<accession>A0A7X2PD55</accession>
<dbReference type="SUPFAM" id="SSF56349">
    <property type="entry name" value="DNA breaking-rejoining enzymes"/>
    <property type="match status" value="1"/>
</dbReference>
<dbReference type="GO" id="GO:0003677">
    <property type="term" value="F:DNA binding"/>
    <property type="evidence" value="ECO:0007669"/>
    <property type="project" value="UniProtKB-KW"/>
</dbReference>
<evidence type="ECO:0000313" key="5">
    <source>
        <dbReference type="EMBL" id="MSU06658.1"/>
    </source>
</evidence>
<dbReference type="PROSITE" id="PS51898">
    <property type="entry name" value="TYR_RECOMBINASE"/>
    <property type="match status" value="1"/>
</dbReference>
<dbReference type="Pfam" id="PF00589">
    <property type="entry name" value="Phage_integrase"/>
    <property type="match status" value="1"/>
</dbReference>
<dbReference type="Proteomes" id="UP000460549">
    <property type="component" value="Unassembled WGS sequence"/>
</dbReference>
<keyword evidence="2" id="KW-0238">DNA-binding</keyword>
<dbReference type="EMBL" id="VUNN01000014">
    <property type="protein sequence ID" value="MSU06658.1"/>
    <property type="molecule type" value="Genomic_DNA"/>
</dbReference>
<feature type="domain" description="Tyr recombinase" evidence="4">
    <location>
        <begin position="208"/>
        <end position="395"/>
    </location>
</feature>
<dbReference type="InterPro" id="IPR002104">
    <property type="entry name" value="Integrase_catalytic"/>
</dbReference>
<dbReference type="PANTHER" id="PTHR30349">
    <property type="entry name" value="PHAGE INTEGRASE-RELATED"/>
    <property type="match status" value="1"/>
</dbReference>
<reference evidence="5 6" key="1">
    <citation type="submission" date="2019-08" db="EMBL/GenBank/DDBJ databases">
        <title>In-depth cultivation of the pig gut microbiome towards novel bacterial diversity and tailored functional studies.</title>
        <authorList>
            <person name="Wylensek D."/>
            <person name="Hitch T.C.A."/>
            <person name="Clavel T."/>
        </authorList>
    </citation>
    <scope>NUCLEOTIDE SEQUENCE [LARGE SCALE GENOMIC DNA]</scope>
    <source>
        <strain evidence="5 6">NM-380-WT-3C1</strain>
    </source>
</reference>
<comment type="similarity">
    <text evidence="1">Belongs to the 'phage' integrase family.</text>
</comment>
<dbReference type="AlphaFoldDB" id="A0A7X2PD55"/>
<evidence type="ECO:0000256" key="1">
    <source>
        <dbReference type="ARBA" id="ARBA00008857"/>
    </source>
</evidence>
<dbReference type="InterPro" id="IPR013762">
    <property type="entry name" value="Integrase-like_cat_sf"/>
</dbReference>
<keyword evidence="6" id="KW-1185">Reference proteome</keyword>
<gene>
    <name evidence="5" type="ORF">FYJ80_07700</name>
</gene>
<proteinExistence type="inferred from homology"/>
<dbReference type="GO" id="GO:0006310">
    <property type="term" value="P:DNA recombination"/>
    <property type="evidence" value="ECO:0007669"/>
    <property type="project" value="UniProtKB-KW"/>
</dbReference>
<evidence type="ECO:0000313" key="6">
    <source>
        <dbReference type="Proteomes" id="UP000460549"/>
    </source>
</evidence>
<dbReference type="RefSeq" id="WP_154425677.1">
    <property type="nucleotide sequence ID" value="NZ_VUNN01000014.1"/>
</dbReference>
<evidence type="ECO:0000259" key="4">
    <source>
        <dbReference type="PROSITE" id="PS51898"/>
    </source>
</evidence>
<comment type="caution">
    <text evidence="5">The sequence shown here is derived from an EMBL/GenBank/DDBJ whole genome shotgun (WGS) entry which is preliminary data.</text>
</comment>
<evidence type="ECO:0000256" key="3">
    <source>
        <dbReference type="ARBA" id="ARBA00023172"/>
    </source>
</evidence>
<name>A0A7X2PD55_9SPIO</name>
<keyword evidence="3" id="KW-0233">DNA recombination</keyword>
<sequence length="406" mass="46100">MLINKLSDRAMKIMESSGYTQLTLDSIYSYSFKPILDYYLTKGIENYNPELNGQIEPMYLEQFHNGTISRHTYYKRLRGIRILKDVYETGNYIWEKYTDKILEPEEEFSLTISEHLSKRNICPKNLRLEKIYLSEFSKFCSSNGVDKPEDINGEIVLGFIKFKGLGMTVGLEKVSTALSKYLLSLFGKEIITHDLSAIIKIKSGREFKVKLPFNIDVLNRLIASIDTDTELGKRDYAIILLVSYTGIRSCDIINLKLNDISWKDRSISFVQNKTGIPQSLPLNKEVCDALADYILNGRPKCGHSYVFVRELSPFNRLHDSCALNSMLRRRLSDIGIERKPGDGLTIHGIRRALGTQLIKSSSPINTVAQVLGHQSTRATRQYISVDIEGLRMCALSFDSIGHGVSL</sequence>
<dbReference type="PANTHER" id="PTHR30349:SF41">
    <property type="entry name" value="INTEGRASE_RECOMBINASE PROTEIN MJ0367-RELATED"/>
    <property type="match status" value="1"/>
</dbReference>
<evidence type="ECO:0000256" key="2">
    <source>
        <dbReference type="ARBA" id="ARBA00023125"/>
    </source>
</evidence>
<organism evidence="5 6">
    <name type="scientific">Bullifex porci</name>
    <dbReference type="NCBI Taxonomy" id="2606638"/>
    <lineage>
        <taxon>Bacteria</taxon>
        <taxon>Pseudomonadati</taxon>
        <taxon>Spirochaetota</taxon>
        <taxon>Spirochaetia</taxon>
        <taxon>Spirochaetales</taxon>
        <taxon>Spirochaetaceae</taxon>
        <taxon>Bullifex</taxon>
    </lineage>
</organism>
<protein>
    <submittedName>
        <fullName evidence="5">Tyrosine-type recombinase/integrase</fullName>
    </submittedName>
</protein>